<gene>
    <name evidence="1" type="ORF">OXX778_LOCUS21680</name>
</gene>
<proteinExistence type="predicted"/>
<evidence type="ECO:0000313" key="2">
    <source>
        <dbReference type="Proteomes" id="UP000663879"/>
    </source>
</evidence>
<name>A0A814PXS4_9BILA</name>
<feature type="non-terminal residue" evidence="1">
    <location>
        <position position="1"/>
    </location>
</feature>
<dbReference type="EMBL" id="CAJNOC010008239">
    <property type="protein sequence ID" value="CAF1112407.1"/>
    <property type="molecule type" value="Genomic_DNA"/>
</dbReference>
<reference evidence="1" key="1">
    <citation type="submission" date="2021-02" db="EMBL/GenBank/DDBJ databases">
        <authorList>
            <person name="Nowell W R."/>
        </authorList>
    </citation>
    <scope>NUCLEOTIDE SEQUENCE</scope>
    <source>
        <strain evidence="1">Ploen Becks lab</strain>
    </source>
</reference>
<sequence>VINGIDLISDVHGYPAHQLAANCLKVIFSKEEAKNHVLVATKKSSRTPCCPHKVNLLKEALKFKYNFPAEKNHKVNAFNSKGRSFKAALKDATNNLIGK</sequence>
<dbReference type="AlphaFoldDB" id="A0A814PXS4"/>
<keyword evidence="2" id="KW-1185">Reference proteome</keyword>
<comment type="caution">
    <text evidence="1">The sequence shown here is derived from an EMBL/GenBank/DDBJ whole genome shotgun (WGS) entry which is preliminary data.</text>
</comment>
<accession>A0A814PXS4</accession>
<protein>
    <submittedName>
        <fullName evidence="1">Uncharacterized protein</fullName>
    </submittedName>
</protein>
<evidence type="ECO:0000313" key="1">
    <source>
        <dbReference type="EMBL" id="CAF1112407.1"/>
    </source>
</evidence>
<dbReference type="OrthoDB" id="10206196at2759"/>
<organism evidence="1 2">
    <name type="scientific">Brachionus calyciflorus</name>
    <dbReference type="NCBI Taxonomy" id="104777"/>
    <lineage>
        <taxon>Eukaryota</taxon>
        <taxon>Metazoa</taxon>
        <taxon>Spiralia</taxon>
        <taxon>Gnathifera</taxon>
        <taxon>Rotifera</taxon>
        <taxon>Eurotatoria</taxon>
        <taxon>Monogononta</taxon>
        <taxon>Pseudotrocha</taxon>
        <taxon>Ploima</taxon>
        <taxon>Brachionidae</taxon>
        <taxon>Brachionus</taxon>
    </lineage>
</organism>
<dbReference type="Proteomes" id="UP000663879">
    <property type="component" value="Unassembled WGS sequence"/>
</dbReference>